<keyword evidence="1" id="KW-1185">Reference proteome</keyword>
<protein>
    <submittedName>
        <fullName evidence="2">Uncharacterized protein</fullName>
    </submittedName>
</protein>
<sequence length="60" mass="7054">MVGNENLCINRSNGMVALYVARFRPQYTSNLSSEPIHYYRRLTKHNQTTMLILYACDDRN</sequence>
<evidence type="ECO:0000313" key="1">
    <source>
        <dbReference type="Proteomes" id="UP000887565"/>
    </source>
</evidence>
<organism evidence="1 2">
    <name type="scientific">Romanomermis culicivorax</name>
    <name type="common">Nematode worm</name>
    <dbReference type="NCBI Taxonomy" id="13658"/>
    <lineage>
        <taxon>Eukaryota</taxon>
        <taxon>Metazoa</taxon>
        <taxon>Ecdysozoa</taxon>
        <taxon>Nematoda</taxon>
        <taxon>Enoplea</taxon>
        <taxon>Dorylaimia</taxon>
        <taxon>Mermithida</taxon>
        <taxon>Mermithoidea</taxon>
        <taxon>Mermithidae</taxon>
        <taxon>Romanomermis</taxon>
    </lineage>
</organism>
<reference evidence="2" key="1">
    <citation type="submission" date="2022-11" db="UniProtKB">
        <authorList>
            <consortium name="WormBaseParasite"/>
        </authorList>
    </citation>
    <scope>IDENTIFICATION</scope>
</reference>
<name>A0A915J3X8_ROMCU</name>
<dbReference type="Proteomes" id="UP000887565">
    <property type="component" value="Unplaced"/>
</dbReference>
<dbReference type="WBParaSite" id="nRc.2.0.1.t21126-RA">
    <property type="protein sequence ID" value="nRc.2.0.1.t21126-RA"/>
    <property type="gene ID" value="nRc.2.0.1.g21126"/>
</dbReference>
<evidence type="ECO:0000313" key="2">
    <source>
        <dbReference type="WBParaSite" id="nRc.2.0.1.t21126-RA"/>
    </source>
</evidence>
<accession>A0A915J3X8</accession>
<dbReference type="AlphaFoldDB" id="A0A915J3X8"/>
<proteinExistence type="predicted"/>